<protein>
    <submittedName>
        <fullName evidence="2">Uncharacterized protein</fullName>
    </submittedName>
</protein>
<gene>
    <name evidence="2" type="ORF">WR25_07559</name>
</gene>
<sequence length="85" mass="8898">MVGSSQRPGAGCSSGVANTTAWRSLANRLSTAAQFGAVSSTTLPPIVVACPWPPSRRNLTCILRESSRCGKSDSRPASQRQTVAH</sequence>
<dbReference type="EMBL" id="LIAE01008706">
    <property type="protein sequence ID" value="PAV72748.1"/>
    <property type="molecule type" value="Genomic_DNA"/>
</dbReference>
<organism evidence="2 3">
    <name type="scientific">Diploscapter pachys</name>
    <dbReference type="NCBI Taxonomy" id="2018661"/>
    <lineage>
        <taxon>Eukaryota</taxon>
        <taxon>Metazoa</taxon>
        <taxon>Ecdysozoa</taxon>
        <taxon>Nematoda</taxon>
        <taxon>Chromadorea</taxon>
        <taxon>Rhabditida</taxon>
        <taxon>Rhabditina</taxon>
        <taxon>Rhabditomorpha</taxon>
        <taxon>Rhabditoidea</taxon>
        <taxon>Rhabditidae</taxon>
        <taxon>Diploscapter</taxon>
    </lineage>
</organism>
<evidence type="ECO:0000313" key="3">
    <source>
        <dbReference type="Proteomes" id="UP000218231"/>
    </source>
</evidence>
<name>A0A2A2KFV4_9BILA</name>
<dbReference type="AlphaFoldDB" id="A0A2A2KFV4"/>
<evidence type="ECO:0000256" key="1">
    <source>
        <dbReference type="SAM" id="MobiDB-lite"/>
    </source>
</evidence>
<accession>A0A2A2KFV4</accession>
<reference evidence="2 3" key="1">
    <citation type="journal article" date="2017" name="Curr. Biol.">
        <title>Genome architecture and evolution of a unichromosomal asexual nematode.</title>
        <authorList>
            <person name="Fradin H."/>
            <person name="Zegar C."/>
            <person name="Gutwein M."/>
            <person name="Lucas J."/>
            <person name="Kovtun M."/>
            <person name="Corcoran D."/>
            <person name="Baugh L.R."/>
            <person name="Kiontke K."/>
            <person name="Gunsalus K."/>
            <person name="Fitch D.H."/>
            <person name="Piano F."/>
        </authorList>
    </citation>
    <scope>NUCLEOTIDE SEQUENCE [LARGE SCALE GENOMIC DNA]</scope>
    <source>
        <strain evidence="2">PF1309</strain>
    </source>
</reference>
<dbReference type="Proteomes" id="UP000218231">
    <property type="component" value="Unassembled WGS sequence"/>
</dbReference>
<feature type="compositionally biased region" description="Polar residues" evidence="1">
    <location>
        <begin position="75"/>
        <end position="85"/>
    </location>
</feature>
<keyword evidence="3" id="KW-1185">Reference proteome</keyword>
<evidence type="ECO:0000313" key="2">
    <source>
        <dbReference type="EMBL" id="PAV72748.1"/>
    </source>
</evidence>
<proteinExistence type="predicted"/>
<feature type="region of interest" description="Disordered" evidence="1">
    <location>
        <begin position="66"/>
        <end position="85"/>
    </location>
</feature>
<comment type="caution">
    <text evidence="2">The sequence shown here is derived from an EMBL/GenBank/DDBJ whole genome shotgun (WGS) entry which is preliminary data.</text>
</comment>